<feature type="binding site" evidence="7">
    <location>
        <position position="191"/>
    </location>
    <ligand>
        <name>UDP-N-acetyl-alpha-D-muramoyl-L-alanyl-D-glutamate</name>
        <dbReference type="ChEBI" id="CHEBI:83900"/>
    </ligand>
</feature>
<comment type="function">
    <text evidence="7">Catalyzes the addition of meso-diaminopimelic acid to the nucleotide precursor UDP-N-acetylmuramoyl-L-alanyl-D-glutamate (UMAG) in the biosynthesis of bacterial cell-wall peptidoglycan.</text>
</comment>
<dbReference type="GO" id="GO:0005737">
    <property type="term" value="C:cytoplasm"/>
    <property type="evidence" value="ECO:0007669"/>
    <property type="project" value="UniProtKB-SubCell"/>
</dbReference>
<feature type="short sequence motif" description="Meso-diaminopimelate recognition motif" evidence="7">
    <location>
        <begin position="411"/>
        <end position="414"/>
    </location>
</feature>
<evidence type="ECO:0000259" key="10">
    <source>
        <dbReference type="Pfam" id="PF02875"/>
    </source>
</evidence>
<dbReference type="RefSeq" id="WP_183910598.1">
    <property type="nucleotide sequence ID" value="NZ_JACHXZ010000003.1"/>
</dbReference>
<dbReference type="InterPro" id="IPR004101">
    <property type="entry name" value="Mur_ligase_C"/>
</dbReference>
<keyword evidence="3 7" id="KW-0133">Cell shape</keyword>
<dbReference type="SUPFAM" id="SSF63418">
    <property type="entry name" value="MurE/MurF N-terminal domain"/>
    <property type="match status" value="1"/>
</dbReference>
<feature type="binding site" evidence="7">
    <location>
        <position position="387"/>
    </location>
    <ligand>
        <name>meso-2,6-diaminopimelate</name>
        <dbReference type="ChEBI" id="CHEBI:57791"/>
    </ligand>
</feature>
<dbReference type="Pfam" id="PF01225">
    <property type="entry name" value="Mur_ligase"/>
    <property type="match status" value="1"/>
</dbReference>
<dbReference type="EC" id="6.3.2.13" evidence="7"/>
<comment type="subcellular location">
    <subcellularLocation>
        <location evidence="7 8">Cytoplasm</location>
    </subcellularLocation>
</comment>
<dbReference type="Gene3D" id="3.90.190.20">
    <property type="entry name" value="Mur ligase, C-terminal domain"/>
    <property type="match status" value="1"/>
</dbReference>
<dbReference type="NCBIfam" id="TIGR01085">
    <property type="entry name" value="murE"/>
    <property type="match status" value="1"/>
</dbReference>
<keyword evidence="6 7" id="KW-0961">Cell wall biogenesis/degradation</keyword>
<dbReference type="InterPro" id="IPR036615">
    <property type="entry name" value="Mur_ligase_C_dom_sf"/>
</dbReference>
<dbReference type="Gene3D" id="3.40.1190.10">
    <property type="entry name" value="Mur-like, catalytic domain"/>
    <property type="match status" value="1"/>
</dbReference>
<dbReference type="UniPathway" id="UPA00219"/>
<keyword evidence="7" id="KW-0547">Nucleotide-binding</keyword>
<keyword evidence="4 7" id="KW-0573">Peptidoglycan synthesis</keyword>
<dbReference type="InterPro" id="IPR036565">
    <property type="entry name" value="Mur-like_cat_sf"/>
</dbReference>
<dbReference type="Proteomes" id="UP000559987">
    <property type="component" value="Unassembled WGS sequence"/>
</dbReference>
<dbReference type="GO" id="GO:0008360">
    <property type="term" value="P:regulation of cell shape"/>
    <property type="evidence" value="ECO:0007669"/>
    <property type="project" value="UniProtKB-KW"/>
</dbReference>
<dbReference type="PANTHER" id="PTHR23135:SF4">
    <property type="entry name" value="UDP-N-ACETYLMURAMOYL-L-ALANYL-D-GLUTAMATE--2,6-DIAMINOPIMELATE LIGASE MURE HOMOLOG, CHLOROPLASTIC"/>
    <property type="match status" value="1"/>
</dbReference>
<keyword evidence="5 7" id="KW-0131">Cell cycle</keyword>
<dbReference type="HAMAP" id="MF_00208">
    <property type="entry name" value="MurE"/>
    <property type="match status" value="1"/>
</dbReference>
<evidence type="ECO:0000256" key="6">
    <source>
        <dbReference type="ARBA" id="ARBA00023316"/>
    </source>
</evidence>
<keyword evidence="13" id="KW-1185">Reference proteome</keyword>
<evidence type="ECO:0000256" key="7">
    <source>
        <dbReference type="HAMAP-Rule" id="MF_00208"/>
    </source>
</evidence>
<feature type="binding site" evidence="7">
    <location>
        <begin position="115"/>
        <end position="121"/>
    </location>
    <ligand>
        <name>ATP</name>
        <dbReference type="ChEBI" id="CHEBI:30616"/>
    </ligand>
</feature>
<dbReference type="SUPFAM" id="SSF53623">
    <property type="entry name" value="MurD-like peptide ligases, catalytic domain"/>
    <property type="match status" value="1"/>
</dbReference>
<comment type="pathway">
    <text evidence="7 8">Cell wall biogenesis; peptidoglycan biosynthesis.</text>
</comment>
<dbReference type="Gene3D" id="3.40.1390.10">
    <property type="entry name" value="MurE/MurF, N-terminal domain"/>
    <property type="match status" value="1"/>
</dbReference>
<evidence type="ECO:0000313" key="13">
    <source>
        <dbReference type="Proteomes" id="UP000559987"/>
    </source>
</evidence>
<comment type="catalytic activity">
    <reaction evidence="7">
        <text>UDP-N-acetyl-alpha-D-muramoyl-L-alanyl-D-glutamate + meso-2,6-diaminopimelate + ATP = UDP-N-acetyl-alpha-D-muramoyl-L-alanyl-gamma-D-glutamyl-meso-2,6-diaminopimelate + ADP + phosphate + H(+)</text>
        <dbReference type="Rhea" id="RHEA:23676"/>
        <dbReference type="ChEBI" id="CHEBI:15378"/>
        <dbReference type="ChEBI" id="CHEBI:30616"/>
        <dbReference type="ChEBI" id="CHEBI:43474"/>
        <dbReference type="ChEBI" id="CHEBI:57791"/>
        <dbReference type="ChEBI" id="CHEBI:83900"/>
        <dbReference type="ChEBI" id="CHEBI:83905"/>
        <dbReference type="ChEBI" id="CHEBI:456216"/>
        <dbReference type="EC" id="6.3.2.13"/>
    </reaction>
</comment>
<dbReference type="NCBIfam" id="NF001126">
    <property type="entry name" value="PRK00139.1-4"/>
    <property type="match status" value="1"/>
</dbReference>
<dbReference type="Pfam" id="PF02875">
    <property type="entry name" value="Mur_ligase_C"/>
    <property type="match status" value="1"/>
</dbReference>
<evidence type="ECO:0000256" key="3">
    <source>
        <dbReference type="ARBA" id="ARBA00022960"/>
    </source>
</evidence>
<evidence type="ECO:0000256" key="5">
    <source>
        <dbReference type="ARBA" id="ARBA00023306"/>
    </source>
</evidence>
<feature type="binding site" evidence="7">
    <location>
        <begin position="411"/>
        <end position="414"/>
    </location>
    <ligand>
        <name>meso-2,6-diaminopimelate</name>
        <dbReference type="ChEBI" id="CHEBI:57791"/>
    </ligand>
</feature>
<evidence type="ECO:0000256" key="4">
    <source>
        <dbReference type="ARBA" id="ARBA00022984"/>
    </source>
</evidence>
<comment type="caution">
    <text evidence="12">The sequence shown here is derived from an EMBL/GenBank/DDBJ whole genome shotgun (WGS) entry which is preliminary data.</text>
</comment>
<feature type="binding site" evidence="7">
    <location>
        <position position="29"/>
    </location>
    <ligand>
        <name>UDP-N-acetyl-alpha-D-muramoyl-L-alanyl-D-glutamate</name>
        <dbReference type="ChEBI" id="CHEBI:83900"/>
    </ligand>
</feature>
<feature type="binding site" evidence="7">
    <location>
        <position position="462"/>
    </location>
    <ligand>
        <name>meso-2,6-diaminopimelate</name>
        <dbReference type="ChEBI" id="CHEBI:57791"/>
    </ligand>
</feature>
<dbReference type="InterPro" id="IPR000713">
    <property type="entry name" value="Mur_ligase_N"/>
</dbReference>
<feature type="binding site" evidence="7">
    <location>
        <position position="466"/>
    </location>
    <ligand>
        <name>meso-2,6-diaminopimelate</name>
        <dbReference type="ChEBI" id="CHEBI:57791"/>
    </ligand>
</feature>
<comment type="PTM">
    <text evidence="7">Carboxylation is probably crucial for Mg(2+) binding and, consequently, for the gamma-phosphate positioning of ATP.</text>
</comment>
<feature type="domain" description="Mur ligase central" evidence="11">
    <location>
        <begin position="113"/>
        <end position="316"/>
    </location>
</feature>
<dbReference type="GO" id="GO:0071555">
    <property type="term" value="P:cell wall organization"/>
    <property type="evidence" value="ECO:0007669"/>
    <property type="project" value="UniProtKB-KW"/>
</dbReference>
<dbReference type="GO" id="GO:0008765">
    <property type="term" value="F:UDP-N-acetylmuramoylalanyl-D-glutamate-2,6-diaminopimelate ligase activity"/>
    <property type="evidence" value="ECO:0007669"/>
    <property type="project" value="UniProtKB-UniRule"/>
</dbReference>
<comment type="similarity">
    <text evidence="1 7">Belongs to the MurCDEF family. MurE subfamily.</text>
</comment>
<evidence type="ECO:0000259" key="9">
    <source>
        <dbReference type="Pfam" id="PF01225"/>
    </source>
</evidence>
<comment type="cofactor">
    <cofactor evidence="7">
        <name>Mg(2+)</name>
        <dbReference type="ChEBI" id="CHEBI:18420"/>
    </cofactor>
</comment>
<dbReference type="PANTHER" id="PTHR23135">
    <property type="entry name" value="MUR LIGASE FAMILY MEMBER"/>
    <property type="match status" value="1"/>
</dbReference>
<evidence type="ECO:0000256" key="1">
    <source>
        <dbReference type="ARBA" id="ARBA00005898"/>
    </source>
</evidence>
<keyword evidence="7 12" id="KW-0436">Ligase</keyword>
<sequence>MLSLPLRALLPELNLPSAWAGTLISGVSLDSRKVRPGYLFLAVDGLEHKGRDFLPQAFAAGAVIAITESEQLELALDDPQGARIGLPSLKGKLSEIAARFYGLPGQHMNIAGVTGTNGKTTCSQLLAQLYYALGRRSGVLGTLGYGAVAGALIDTGMTTPDAVELQRILREMYDQQVEFVAMEVSSHSLTQGRAAAVPVRTALFTNLTRDHLDYHGTMEAYGAAKLSLFHHLGLMRGVVNLDDPFSAEIVAKAPKNIALFTYGVINADADVHVTKVEYLDTGIQAQLVTPWGRGELRVGLLGEFNLSNLLAVVTAACADGFSLAEVLAAAATFVPVPGRMERIAIDADVQVLVDYAHTPDALRAVLVAARVHCKGALWCVFGCGGDRDAGKRPEMAKVAEQLADRCVVTSDNPRTEAPERIVADIVVGFEQPQNCTQLVDRAAAIAFAVDAAQAGDMIIIAGKGHEDYQIVGVEKRQFSDKLHAQAALQRRMEVAP</sequence>
<accession>A0A839UUD3</accession>
<reference evidence="12 13" key="1">
    <citation type="submission" date="2020-08" db="EMBL/GenBank/DDBJ databases">
        <title>Genomic Encyclopedia of Type Strains, Phase III (KMG-III): the genomes of soil and plant-associated and newly described type strains.</title>
        <authorList>
            <person name="Whitman W."/>
        </authorList>
    </citation>
    <scope>NUCLEOTIDE SEQUENCE [LARGE SCALE GENOMIC DNA]</scope>
    <source>
        <strain evidence="12 13">CECT 8571</strain>
    </source>
</reference>
<keyword evidence="2 7" id="KW-0132">Cell division</keyword>
<keyword evidence="7" id="KW-0460">Magnesium</keyword>
<dbReference type="InterPro" id="IPR035911">
    <property type="entry name" value="MurE/MurF_N"/>
</dbReference>
<keyword evidence="7" id="KW-0067">ATP-binding</keyword>
<dbReference type="GO" id="GO:0005524">
    <property type="term" value="F:ATP binding"/>
    <property type="evidence" value="ECO:0007669"/>
    <property type="project" value="UniProtKB-UniRule"/>
</dbReference>
<proteinExistence type="inferred from homology"/>
<gene>
    <name evidence="7" type="primary">murE</name>
    <name evidence="12" type="ORF">FHS30_002316</name>
</gene>
<dbReference type="GO" id="GO:0009252">
    <property type="term" value="P:peptidoglycan biosynthetic process"/>
    <property type="evidence" value="ECO:0007669"/>
    <property type="project" value="UniProtKB-UniRule"/>
</dbReference>
<dbReference type="InterPro" id="IPR005761">
    <property type="entry name" value="UDP-N-AcMur-Glu-dNH2Pim_ligase"/>
</dbReference>
<dbReference type="EMBL" id="JACHXZ010000003">
    <property type="protein sequence ID" value="MBB3169108.1"/>
    <property type="molecule type" value="Genomic_DNA"/>
</dbReference>
<dbReference type="GO" id="GO:0000287">
    <property type="term" value="F:magnesium ion binding"/>
    <property type="evidence" value="ECO:0007669"/>
    <property type="project" value="UniProtKB-UniRule"/>
</dbReference>
<feature type="binding site" evidence="7">
    <location>
        <position position="31"/>
    </location>
    <ligand>
        <name>UDP-N-acetyl-alpha-D-muramoyl-L-alanyl-D-glutamate</name>
        <dbReference type="ChEBI" id="CHEBI:83900"/>
    </ligand>
</feature>
<feature type="domain" description="Mur ligase C-terminal" evidence="10">
    <location>
        <begin position="338"/>
        <end position="464"/>
    </location>
</feature>
<dbReference type="AlphaFoldDB" id="A0A839UUD3"/>
<feature type="binding site" evidence="7">
    <location>
        <position position="185"/>
    </location>
    <ligand>
        <name>UDP-N-acetyl-alpha-D-muramoyl-L-alanyl-D-glutamate</name>
        <dbReference type="ChEBI" id="CHEBI:83900"/>
    </ligand>
</feature>
<feature type="modified residue" description="N6-carboxylysine" evidence="7">
    <location>
        <position position="225"/>
    </location>
</feature>
<comment type="caution">
    <text evidence="7">Lacks conserved residue(s) required for the propagation of feature annotation.</text>
</comment>
<dbReference type="GO" id="GO:0051301">
    <property type="term" value="P:cell division"/>
    <property type="evidence" value="ECO:0007669"/>
    <property type="project" value="UniProtKB-KW"/>
</dbReference>
<dbReference type="InterPro" id="IPR013221">
    <property type="entry name" value="Mur_ligase_cen"/>
</dbReference>
<feature type="binding site" evidence="7">
    <location>
        <begin position="158"/>
        <end position="159"/>
    </location>
    <ligand>
        <name>UDP-N-acetyl-alpha-D-muramoyl-L-alanyl-D-glutamate</name>
        <dbReference type="ChEBI" id="CHEBI:83900"/>
    </ligand>
</feature>
<feature type="domain" description="Mur ligase N-terminal catalytic" evidence="9">
    <location>
        <begin position="24"/>
        <end position="101"/>
    </location>
</feature>
<dbReference type="Pfam" id="PF08245">
    <property type="entry name" value="Mur_ligase_M"/>
    <property type="match status" value="1"/>
</dbReference>
<organism evidence="12 13">
    <name type="scientific">Simiduia aestuariiviva</name>
    <dbReference type="NCBI Taxonomy" id="1510459"/>
    <lineage>
        <taxon>Bacteria</taxon>
        <taxon>Pseudomonadati</taxon>
        <taxon>Pseudomonadota</taxon>
        <taxon>Gammaproteobacteria</taxon>
        <taxon>Cellvibrionales</taxon>
        <taxon>Cellvibrionaceae</taxon>
        <taxon>Simiduia</taxon>
    </lineage>
</organism>
<feature type="binding site" evidence="7">
    <location>
        <position position="193"/>
    </location>
    <ligand>
        <name>UDP-N-acetyl-alpha-D-muramoyl-L-alanyl-D-glutamate</name>
        <dbReference type="ChEBI" id="CHEBI:83900"/>
    </ligand>
</feature>
<evidence type="ECO:0000259" key="11">
    <source>
        <dbReference type="Pfam" id="PF08245"/>
    </source>
</evidence>
<evidence type="ECO:0000256" key="8">
    <source>
        <dbReference type="RuleBase" id="RU004135"/>
    </source>
</evidence>
<keyword evidence="7" id="KW-0963">Cytoplasm</keyword>
<evidence type="ECO:0000313" key="12">
    <source>
        <dbReference type="EMBL" id="MBB3169108.1"/>
    </source>
</evidence>
<protein>
    <recommendedName>
        <fullName evidence="7">UDP-N-acetylmuramoyl-L-alanyl-D-glutamate--2,6-diaminopimelate ligase</fullName>
        <ecNumber evidence="7">6.3.2.13</ecNumber>
    </recommendedName>
    <alternativeName>
        <fullName evidence="7">Meso-A2pm-adding enzyme</fullName>
    </alternativeName>
    <alternativeName>
        <fullName evidence="7">Meso-diaminopimelate-adding enzyme</fullName>
    </alternativeName>
    <alternativeName>
        <fullName evidence="7">UDP-MurNAc-L-Ala-D-Glu:meso-diaminopimelate ligase</fullName>
    </alternativeName>
    <alternativeName>
        <fullName evidence="7">UDP-MurNAc-tripeptide synthetase</fullName>
    </alternativeName>
    <alternativeName>
        <fullName evidence="7">UDP-N-acetylmuramyl-tripeptide synthetase</fullName>
    </alternativeName>
</protein>
<evidence type="ECO:0000256" key="2">
    <source>
        <dbReference type="ARBA" id="ARBA00022618"/>
    </source>
</evidence>
<name>A0A839UUD3_9GAMM</name>
<dbReference type="SUPFAM" id="SSF53244">
    <property type="entry name" value="MurD-like peptide ligases, peptide-binding domain"/>
    <property type="match status" value="1"/>
</dbReference>